<gene>
    <name evidence="3" type="ORF">IFM60648_07612</name>
</gene>
<dbReference type="Gene3D" id="3.40.718.10">
    <property type="entry name" value="Isopropylmalate Dehydrogenase"/>
    <property type="match status" value="1"/>
</dbReference>
<dbReference type="PANTHER" id="PTHR43275:SF2">
    <property type="entry name" value="DEHYDROGENASE, PUTATIVE (AFU_ORTHOLOGUE AFUA_1G04150)-RELATED"/>
    <property type="match status" value="1"/>
</dbReference>
<feature type="domain" description="Isopropylmalate dehydrogenase-like" evidence="2">
    <location>
        <begin position="7"/>
        <end position="350"/>
    </location>
</feature>
<comment type="caution">
    <text evidence="3">The sequence shown here is derived from an EMBL/GenBank/DDBJ whole genome shotgun (WGS) entry which is preliminary data.</text>
</comment>
<dbReference type="SMART" id="SM01329">
    <property type="entry name" value="Iso_dh"/>
    <property type="match status" value="1"/>
</dbReference>
<evidence type="ECO:0000259" key="2">
    <source>
        <dbReference type="SMART" id="SM01329"/>
    </source>
</evidence>
<keyword evidence="4" id="KW-1185">Reference proteome</keyword>
<comment type="similarity">
    <text evidence="1">Belongs to the isocitrate and isopropylmalate dehydrogenases family.</text>
</comment>
<dbReference type="InterPro" id="IPR024084">
    <property type="entry name" value="IsoPropMal-DH-like_dom"/>
</dbReference>
<dbReference type="InterPro" id="IPR011829">
    <property type="entry name" value="TTC_DH"/>
</dbReference>
<evidence type="ECO:0000313" key="3">
    <source>
        <dbReference type="EMBL" id="GFF86156.1"/>
    </source>
</evidence>
<dbReference type="PANTHER" id="PTHR43275">
    <property type="entry name" value="D-MALATE DEHYDROGENASE [DECARBOXYLATING]"/>
    <property type="match status" value="1"/>
</dbReference>
<evidence type="ECO:0000256" key="1">
    <source>
        <dbReference type="ARBA" id="ARBA00007769"/>
    </source>
</evidence>
<name>A0ABQ1AQT4_ASPLE</name>
<dbReference type="InterPro" id="IPR050501">
    <property type="entry name" value="ICDH/IPMDH"/>
</dbReference>
<proteinExistence type="inferred from homology"/>
<reference evidence="3 4" key="1">
    <citation type="submission" date="2020-01" db="EMBL/GenBank/DDBJ databases">
        <title>Draft genome sequence of Aspergillus lentulus IFM 60648.</title>
        <authorList>
            <person name="Takahashi H."/>
            <person name="Yaguchi T."/>
        </authorList>
    </citation>
    <scope>NUCLEOTIDE SEQUENCE [LARGE SCALE GENOMIC DNA]</scope>
    <source>
        <strain evidence="3 4">IFM 60648</strain>
    </source>
</reference>
<protein>
    <submittedName>
        <fullName evidence="3">Tartrate dehydrogenase, putative</fullName>
    </submittedName>
</protein>
<dbReference type="SUPFAM" id="SSF53659">
    <property type="entry name" value="Isocitrate/Isopropylmalate dehydrogenase-like"/>
    <property type="match status" value="1"/>
</dbReference>
<accession>A0ABQ1AQT4</accession>
<dbReference type="Proteomes" id="UP000465220">
    <property type="component" value="Unassembled WGS sequence"/>
</dbReference>
<dbReference type="NCBIfam" id="TIGR02089">
    <property type="entry name" value="TTC"/>
    <property type="match status" value="1"/>
</dbReference>
<evidence type="ECO:0000313" key="4">
    <source>
        <dbReference type="Proteomes" id="UP000465220"/>
    </source>
</evidence>
<sequence length="360" mass="38787">MSVPSYRIASIPGDGIGPEVVGAAIEVVTKLAAILRTFEIEFTHLPWGSDHWKKTGSYVPEDYLEVYRQFDACLFGSVGAPDVPDHISLWGLLLAIRSPLQLFANVRPVKSFPGTKSPLAAPPKNGIDWVLIRENSEGEYSGHGGRSHIGQPWEAATEVAIFTRAGVERILRFAFQTARSRPRKHLTVVSKSNSLRHGLVLWDEVAAEVGRDFPDVTWDKALVDAMTVRMVNKPETLDTVVGTNLHMDILSDLAAALAGSIGIAASSNLNPTRENPSMFEPVHGSAFDITGKGIANPIGAIWSAAEMLTWLGQGAEADRLMDCVKSVCQAGVVTADLGGSATTRVIVDAICEKISRRGPL</sequence>
<dbReference type="EMBL" id="BLKI01000051">
    <property type="protein sequence ID" value="GFF86156.1"/>
    <property type="molecule type" value="Genomic_DNA"/>
</dbReference>
<organism evidence="3 4">
    <name type="scientific">Aspergillus lentulus</name>
    <dbReference type="NCBI Taxonomy" id="293939"/>
    <lineage>
        <taxon>Eukaryota</taxon>
        <taxon>Fungi</taxon>
        <taxon>Dikarya</taxon>
        <taxon>Ascomycota</taxon>
        <taxon>Pezizomycotina</taxon>
        <taxon>Eurotiomycetes</taxon>
        <taxon>Eurotiomycetidae</taxon>
        <taxon>Eurotiales</taxon>
        <taxon>Aspergillaceae</taxon>
        <taxon>Aspergillus</taxon>
        <taxon>Aspergillus subgen. Fumigati</taxon>
    </lineage>
</organism>
<dbReference type="Pfam" id="PF00180">
    <property type="entry name" value="Iso_dh"/>
    <property type="match status" value="1"/>
</dbReference>